<evidence type="ECO:0008006" key="4">
    <source>
        <dbReference type="Google" id="ProtNLM"/>
    </source>
</evidence>
<accession>A0AAD1E6J6</accession>
<sequence>MFLVIASVAGVMATATAMFSPVSVSMSAMPMPTMHEDMHQGAGQEQQEWQIRHDMGPVLGEQEITDDGKEA</sequence>
<proteinExistence type="predicted"/>
<feature type="chain" id="PRO_5041960622" description="Secreted protein" evidence="1">
    <location>
        <begin position="18"/>
        <end position="71"/>
    </location>
</feature>
<feature type="signal peptide" evidence="1">
    <location>
        <begin position="1"/>
        <end position="17"/>
    </location>
</feature>
<dbReference type="EMBL" id="CP027750">
    <property type="protein sequence ID" value="AZE29886.1"/>
    <property type="molecule type" value="Genomic_DNA"/>
</dbReference>
<dbReference type="Proteomes" id="UP000280455">
    <property type="component" value="Chromosome"/>
</dbReference>
<organism evidence="2 3">
    <name type="scientific">Pseudomonas chlororaphis subsp. aureofaciens</name>
    <dbReference type="NCBI Taxonomy" id="587851"/>
    <lineage>
        <taxon>Bacteria</taxon>
        <taxon>Pseudomonadati</taxon>
        <taxon>Pseudomonadota</taxon>
        <taxon>Gammaproteobacteria</taxon>
        <taxon>Pseudomonadales</taxon>
        <taxon>Pseudomonadaceae</taxon>
        <taxon>Pseudomonas</taxon>
    </lineage>
</organism>
<protein>
    <recommendedName>
        <fullName evidence="4">Secreted protein</fullName>
    </recommendedName>
</protein>
<reference evidence="2 3" key="1">
    <citation type="submission" date="2018-03" db="EMBL/GenBank/DDBJ databases">
        <title>Diversity of phytobeneficial traits revealed by whole-genome analysis of worldwide-isolated phenazine-producing Pseudomonas spp.</title>
        <authorList>
            <person name="Biessy A."/>
            <person name="Novinscak A."/>
            <person name="Blom J."/>
            <person name="Leger G."/>
            <person name="Thomashow L.S."/>
            <person name="Cazorla F.M."/>
            <person name="Josic D."/>
            <person name="Filion M."/>
        </authorList>
    </citation>
    <scope>NUCLEOTIDE SEQUENCE [LARGE SCALE GENOMIC DNA]</scope>
    <source>
        <strain evidence="2 3">ChPhzS24</strain>
    </source>
</reference>
<name>A0AAD1E6J6_9PSED</name>
<evidence type="ECO:0000313" key="3">
    <source>
        <dbReference type="Proteomes" id="UP000280455"/>
    </source>
</evidence>
<gene>
    <name evidence="2" type="ORF">C4K07_3101</name>
</gene>
<evidence type="ECO:0000313" key="2">
    <source>
        <dbReference type="EMBL" id="AZE29886.1"/>
    </source>
</evidence>
<keyword evidence="1" id="KW-0732">Signal</keyword>
<evidence type="ECO:0000256" key="1">
    <source>
        <dbReference type="SAM" id="SignalP"/>
    </source>
</evidence>
<dbReference type="AlphaFoldDB" id="A0AAD1E6J6"/>